<proteinExistence type="predicted"/>
<sequence>TTVNRLSKSSRQISNVIVCDINHPFHPHLLSCISSGRTRRRYIRIEAHKEKYKCFTILCLAHVL</sequence>
<reference evidence="1 2" key="1">
    <citation type="submission" date="2019-03" db="EMBL/GenBank/DDBJ databases">
        <title>An improved genome assembly of the fluke Schistosoma japonicum.</title>
        <authorList>
            <person name="Hu W."/>
            <person name="Luo F."/>
            <person name="Yin M."/>
            <person name="Mo X."/>
            <person name="Sun C."/>
            <person name="Wu Q."/>
            <person name="Zhu B."/>
            <person name="Xiang M."/>
            <person name="Wang J."/>
            <person name="Wang Y."/>
            <person name="Zhang T."/>
            <person name="Xu B."/>
            <person name="Zheng H."/>
            <person name="Feng Z."/>
        </authorList>
    </citation>
    <scope>NUCLEOTIDE SEQUENCE [LARGE SCALE GENOMIC DNA]</scope>
    <source>
        <strain evidence="1">HuSjv2</strain>
        <tissue evidence="1">Worms</tissue>
    </source>
</reference>
<gene>
    <name evidence="1" type="ORF">EWB00_008005</name>
</gene>
<feature type="non-terminal residue" evidence="1">
    <location>
        <position position="64"/>
    </location>
</feature>
<dbReference type="AlphaFoldDB" id="A0A4Z2CS30"/>
<evidence type="ECO:0000313" key="2">
    <source>
        <dbReference type="Proteomes" id="UP000311919"/>
    </source>
</evidence>
<comment type="caution">
    <text evidence="1">The sequence shown here is derived from an EMBL/GenBank/DDBJ whole genome shotgun (WGS) entry which is preliminary data.</text>
</comment>
<dbReference type="Proteomes" id="UP000311919">
    <property type="component" value="Unassembled WGS sequence"/>
</dbReference>
<accession>A0A4Z2CS30</accession>
<keyword evidence="2" id="KW-1185">Reference proteome</keyword>
<feature type="non-terminal residue" evidence="1">
    <location>
        <position position="1"/>
    </location>
</feature>
<evidence type="ECO:0000313" key="1">
    <source>
        <dbReference type="EMBL" id="TNN07025.1"/>
    </source>
</evidence>
<dbReference type="OrthoDB" id="6264580at2759"/>
<protein>
    <submittedName>
        <fullName evidence="1">Uncharacterized protein</fullName>
    </submittedName>
</protein>
<dbReference type="EMBL" id="SKCS01000442">
    <property type="protein sequence ID" value="TNN07025.1"/>
    <property type="molecule type" value="Genomic_DNA"/>
</dbReference>
<organism evidence="1 2">
    <name type="scientific">Schistosoma japonicum</name>
    <name type="common">Blood fluke</name>
    <dbReference type="NCBI Taxonomy" id="6182"/>
    <lineage>
        <taxon>Eukaryota</taxon>
        <taxon>Metazoa</taxon>
        <taxon>Spiralia</taxon>
        <taxon>Lophotrochozoa</taxon>
        <taxon>Platyhelminthes</taxon>
        <taxon>Trematoda</taxon>
        <taxon>Digenea</taxon>
        <taxon>Strigeidida</taxon>
        <taxon>Schistosomatoidea</taxon>
        <taxon>Schistosomatidae</taxon>
        <taxon>Schistosoma</taxon>
    </lineage>
</organism>
<name>A0A4Z2CS30_SCHJA</name>